<keyword evidence="3" id="KW-1185">Reference proteome</keyword>
<dbReference type="EMBL" id="NMUH01005284">
    <property type="protein sequence ID" value="MQM12363.1"/>
    <property type="molecule type" value="Genomic_DNA"/>
</dbReference>
<proteinExistence type="predicted"/>
<sequence>MKEEFVLVLCDGEEGALRRSCPPQGGPCEGEGVKPTPPPFIPLSGEIPALPSSSPPSLFALHHHCIIHVSGSLRGAGFGRFWPISAPQGAAKAAKARARHAQARLDLLGFGFQVQFRDFGENRPCNAIESTSKL</sequence>
<dbReference type="Proteomes" id="UP000652761">
    <property type="component" value="Unassembled WGS sequence"/>
</dbReference>
<name>A0A843WLK8_COLES</name>
<gene>
    <name evidence="2" type="ORF">Taro_045280</name>
</gene>
<comment type="caution">
    <text evidence="2">The sequence shown here is derived from an EMBL/GenBank/DDBJ whole genome shotgun (WGS) entry which is preliminary data.</text>
</comment>
<evidence type="ECO:0000313" key="2">
    <source>
        <dbReference type="EMBL" id="MQM12363.1"/>
    </source>
</evidence>
<protein>
    <submittedName>
        <fullName evidence="2">Uncharacterized protein</fullName>
    </submittedName>
</protein>
<feature type="region of interest" description="Disordered" evidence="1">
    <location>
        <begin position="20"/>
        <end position="47"/>
    </location>
</feature>
<organism evidence="2 3">
    <name type="scientific">Colocasia esculenta</name>
    <name type="common">Wild taro</name>
    <name type="synonym">Arum esculentum</name>
    <dbReference type="NCBI Taxonomy" id="4460"/>
    <lineage>
        <taxon>Eukaryota</taxon>
        <taxon>Viridiplantae</taxon>
        <taxon>Streptophyta</taxon>
        <taxon>Embryophyta</taxon>
        <taxon>Tracheophyta</taxon>
        <taxon>Spermatophyta</taxon>
        <taxon>Magnoliopsida</taxon>
        <taxon>Liliopsida</taxon>
        <taxon>Araceae</taxon>
        <taxon>Aroideae</taxon>
        <taxon>Colocasieae</taxon>
        <taxon>Colocasia</taxon>
    </lineage>
</organism>
<dbReference type="AlphaFoldDB" id="A0A843WLK8"/>
<evidence type="ECO:0000313" key="3">
    <source>
        <dbReference type="Proteomes" id="UP000652761"/>
    </source>
</evidence>
<evidence type="ECO:0000256" key="1">
    <source>
        <dbReference type="SAM" id="MobiDB-lite"/>
    </source>
</evidence>
<accession>A0A843WLK8</accession>
<reference evidence="2" key="1">
    <citation type="submission" date="2017-07" db="EMBL/GenBank/DDBJ databases">
        <title>Taro Niue Genome Assembly and Annotation.</title>
        <authorList>
            <person name="Atibalentja N."/>
            <person name="Keating K."/>
            <person name="Fields C.J."/>
        </authorList>
    </citation>
    <scope>NUCLEOTIDE SEQUENCE</scope>
    <source>
        <strain evidence="2">Niue_2</strain>
        <tissue evidence="2">Leaf</tissue>
    </source>
</reference>